<reference evidence="2" key="1">
    <citation type="journal article" date="2022" name="Mol. Ecol. Resour.">
        <title>The genomes of chicory, endive, great burdock and yacon provide insights into Asteraceae palaeo-polyploidization history and plant inulin production.</title>
        <authorList>
            <person name="Fan W."/>
            <person name="Wang S."/>
            <person name="Wang H."/>
            <person name="Wang A."/>
            <person name="Jiang F."/>
            <person name="Liu H."/>
            <person name="Zhao H."/>
            <person name="Xu D."/>
            <person name="Zhang Y."/>
        </authorList>
    </citation>
    <scope>NUCLEOTIDE SEQUENCE [LARGE SCALE GENOMIC DNA]</scope>
    <source>
        <strain evidence="2">cv. Niubang</strain>
    </source>
</reference>
<sequence length="276" mass="30694">MLLADDKIWDQNGVNDLMHRQLGPSVDEESGLVYAYDHGSLKLGFLPARLQEKFSEKSRQKRKLDEMYDQLRSEYESVKRSAIQAANNFFSGAEPDLFASPANMMDNRDSMRKDWSFLTPETPRPREDIWPPTTRQNSGNSGQFDISISSPVKHSAMPLENRRVVGRPMFGGGGGAGGGGYEKESLGRLKKMKYGRLCLAREDGEKGASSGIGIEIARDLALRGVHVFFLTLLDIRIMQTGFKAFGAMRARGARVTDIAIIVMADDDCIRPQITEA</sequence>
<reference evidence="1 2" key="2">
    <citation type="journal article" date="2022" name="Mol. Ecol. Resour.">
        <title>The genomes of chicory, endive, great burdock and yacon provide insights into Asteraceae paleo-polyploidization history and plant inulin production.</title>
        <authorList>
            <person name="Fan W."/>
            <person name="Wang S."/>
            <person name="Wang H."/>
            <person name="Wang A."/>
            <person name="Jiang F."/>
            <person name="Liu H."/>
            <person name="Zhao H."/>
            <person name="Xu D."/>
            <person name="Zhang Y."/>
        </authorList>
    </citation>
    <scope>NUCLEOTIDE SEQUENCE [LARGE SCALE GENOMIC DNA]</scope>
    <source>
        <strain evidence="2">cv. Niubang</strain>
    </source>
</reference>
<evidence type="ECO:0000313" key="1">
    <source>
        <dbReference type="EMBL" id="KAI3746072.1"/>
    </source>
</evidence>
<evidence type="ECO:0000313" key="2">
    <source>
        <dbReference type="Proteomes" id="UP001055879"/>
    </source>
</evidence>
<name>A0ACB9DHQ8_ARCLA</name>
<accession>A0ACB9DHQ8</accession>
<comment type="caution">
    <text evidence="1">The sequence shown here is derived from an EMBL/GenBank/DDBJ whole genome shotgun (WGS) entry which is preliminary data.</text>
</comment>
<dbReference type="Proteomes" id="UP001055879">
    <property type="component" value="Linkage Group LG03"/>
</dbReference>
<keyword evidence="2" id="KW-1185">Reference proteome</keyword>
<protein>
    <submittedName>
        <fullName evidence="1">Uncharacterized protein</fullName>
    </submittedName>
</protein>
<dbReference type="EMBL" id="CM042049">
    <property type="protein sequence ID" value="KAI3746072.1"/>
    <property type="molecule type" value="Genomic_DNA"/>
</dbReference>
<proteinExistence type="predicted"/>
<gene>
    <name evidence="1" type="ORF">L6452_08492</name>
</gene>
<organism evidence="1 2">
    <name type="scientific">Arctium lappa</name>
    <name type="common">Greater burdock</name>
    <name type="synonym">Lappa major</name>
    <dbReference type="NCBI Taxonomy" id="4217"/>
    <lineage>
        <taxon>Eukaryota</taxon>
        <taxon>Viridiplantae</taxon>
        <taxon>Streptophyta</taxon>
        <taxon>Embryophyta</taxon>
        <taxon>Tracheophyta</taxon>
        <taxon>Spermatophyta</taxon>
        <taxon>Magnoliopsida</taxon>
        <taxon>eudicotyledons</taxon>
        <taxon>Gunneridae</taxon>
        <taxon>Pentapetalae</taxon>
        <taxon>asterids</taxon>
        <taxon>campanulids</taxon>
        <taxon>Asterales</taxon>
        <taxon>Asteraceae</taxon>
        <taxon>Carduoideae</taxon>
        <taxon>Cardueae</taxon>
        <taxon>Arctiinae</taxon>
        <taxon>Arctium</taxon>
    </lineage>
</organism>